<proteinExistence type="inferred from homology"/>
<keyword evidence="4" id="KW-0106">Calcium</keyword>
<organism evidence="6">
    <name type="scientific">marine metagenome</name>
    <dbReference type="NCBI Taxonomy" id="408172"/>
    <lineage>
        <taxon>unclassified sequences</taxon>
        <taxon>metagenomes</taxon>
        <taxon>ecological metagenomes</taxon>
    </lineage>
</organism>
<evidence type="ECO:0000256" key="4">
    <source>
        <dbReference type="ARBA" id="ARBA00022837"/>
    </source>
</evidence>
<sequence length="510" mass="56643">MKLFPYKASIAAAAVILTAACQISSGPEELKEEPRPNIIYIYADDLGYNEVGSYGQAKIRTPNLDLLAAEGIRFTQHYSGSAVCAPSRSVLLTGKHTGHAYIRNNKELGGWGPEEPEGQWPLAAEEVTLAEILKQHGYATGAMGKWGLGGPDAHGRPNLQGFDHFYGYLCQRVAHNYYPTHLWRNDEKDMLAGNEYFDAHQKIETPFQDRADYERFKGTTYAPDAIATEALQFIRDHAEEPFFLYYPTIVPHVALQVPNDSLAEYEGIFEDPPYLGDQSYLPHPEPRAAYAAMITRMDRNVGRILDLIVELDIDNDTIVMFSSDNGPTWVGGSDLEFFDGNGPFRGRKQQLFEGGIRVPMIARWPGHISAGKVTDHLSAQWDVLPTVLELVGAAETIPTNIDGISFAPTLLAEGSQATHNVMYWELGRQQAVRSGNWKLYRSGNADGEIDTVELFNLYDDPSEETNLAAERLEVLNEMLELAQRSRTPSALFPSVFDSETGVVRGGEPLQ</sequence>
<dbReference type="CDD" id="cd16145">
    <property type="entry name" value="ARS_like"/>
    <property type="match status" value="1"/>
</dbReference>
<evidence type="ECO:0000256" key="2">
    <source>
        <dbReference type="ARBA" id="ARBA00022723"/>
    </source>
</evidence>
<dbReference type="InterPro" id="IPR000917">
    <property type="entry name" value="Sulfatase_N"/>
</dbReference>
<dbReference type="AlphaFoldDB" id="A0A381Q8T7"/>
<dbReference type="PANTHER" id="PTHR42693:SF53">
    <property type="entry name" value="ENDO-4-O-SULFATASE"/>
    <property type="match status" value="1"/>
</dbReference>
<dbReference type="PROSITE" id="PS51257">
    <property type="entry name" value="PROKAR_LIPOPROTEIN"/>
    <property type="match status" value="1"/>
</dbReference>
<comment type="similarity">
    <text evidence="1">Belongs to the sulfatase family.</text>
</comment>
<evidence type="ECO:0000256" key="1">
    <source>
        <dbReference type="ARBA" id="ARBA00008779"/>
    </source>
</evidence>
<accession>A0A381Q8T7</accession>
<keyword evidence="2" id="KW-0479">Metal-binding</keyword>
<feature type="domain" description="Sulfatase N-terminal" evidence="5">
    <location>
        <begin position="36"/>
        <end position="392"/>
    </location>
</feature>
<dbReference type="InterPro" id="IPR024607">
    <property type="entry name" value="Sulfatase_CS"/>
</dbReference>
<dbReference type="InterPro" id="IPR017850">
    <property type="entry name" value="Alkaline_phosphatase_core_sf"/>
</dbReference>
<dbReference type="SUPFAM" id="SSF53649">
    <property type="entry name" value="Alkaline phosphatase-like"/>
    <property type="match status" value="1"/>
</dbReference>
<evidence type="ECO:0000259" key="5">
    <source>
        <dbReference type="Pfam" id="PF00884"/>
    </source>
</evidence>
<dbReference type="GO" id="GO:0046872">
    <property type="term" value="F:metal ion binding"/>
    <property type="evidence" value="ECO:0007669"/>
    <property type="project" value="UniProtKB-KW"/>
</dbReference>
<gene>
    <name evidence="6" type="ORF">METZ01_LOCUS28600</name>
</gene>
<protein>
    <recommendedName>
        <fullName evidence="5">Sulfatase N-terminal domain-containing protein</fullName>
    </recommendedName>
</protein>
<dbReference type="InterPro" id="IPR050738">
    <property type="entry name" value="Sulfatase"/>
</dbReference>
<keyword evidence="3" id="KW-0378">Hydrolase</keyword>
<dbReference type="EMBL" id="UINC01001257">
    <property type="protein sequence ID" value="SUZ75746.1"/>
    <property type="molecule type" value="Genomic_DNA"/>
</dbReference>
<evidence type="ECO:0000313" key="6">
    <source>
        <dbReference type="EMBL" id="SUZ75746.1"/>
    </source>
</evidence>
<name>A0A381Q8T7_9ZZZZ</name>
<evidence type="ECO:0000256" key="3">
    <source>
        <dbReference type="ARBA" id="ARBA00022801"/>
    </source>
</evidence>
<dbReference type="Pfam" id="PF00884">
    <property type="entry name" value="Sulfatase"/>
    <property type="match status" value="1"/>
</dbReference>
<reference evidence="6" key="1">
    <citation type="submission" date="2018-05" db="EMBL/GenBank/DDBJ databases">
        <authorList>
            <person name="Lanie J.A."/>
            <person name="Ng W.-L."/>
            <person name="Kazmierczak K.M."/>
            <person name="Andrzejewski T.M."/>
            <person name="Davidsen T.M."/>
            <person name="Wayne K.J."/>
            <person name="Tettelin H."/>
            <person name="Glass J.I."/>
            <person name="Rusch D."/>
            <person name="Podicherti R."/>
            <person name="Tsui H.-C.T."/>
            <person name="Winkler M.E."/>
        </authorList>
    </citation>
    <scope>NUCLEOTIDE SEQUENCE</scope>
</reference>
<dbReference type="GO" id="GO:0004065">
    <property type="term" value="F:arylsulfatase activity"/>
    <property type="evidence" value="ECO:0007669"/>
    <property type="project" value="TreeGrafter"/>
</dbReference>
<dbReference type="PROSITE" id="PS00523">
    <property type="entry name" value="SULFATASE_1"/>
    <property type="match status" value="1"/>
</dbReference>
<dbReference type="Gene3D" id="3.40.720.10">
    <property type="entry name" value="Alkaline Phosphatase, subunit A"/>
    <property type="match status" value="1"/>
</dbReference>
<dbReference type="PANTHER" id="PTHR42693">
    <property type="entry name" value="ARYLSULFATASE FAMILY MEMBER"/>
    <property type="match status" value="1"/>
</dbReference>
<dbReference type="Gene3D" id="3.30.1120.10">
    <property type="match status" value="1"/>
</dbReference>